<dbReference type="InterPro" id="IPR003749">
    <property type="entry name" value="ThiS/MoaD-like"/>
</dbReference>
<dbReference type="KEGG" id="tcu:Tcur_3034"/>
<evidence type="ECO:0000313" key="2">
    <source>
        <dbReference type="Proteomes" id="UP000001918"/>
    </source>
</evidence>
<dbReference type="STRING" id="471852.Tcur_3034"/>
<dbReference type="EMBL" id="CP001738">
    <property type="protein sequence ID" value="ACY98576.1"/>
    <property type="molecule type" value="Genomic_DNA"/>
</dbReference>
<dbReference type="NCBIfam" id="TIGR01683">
    <property type="entry name" value="thiS"/>
    <property type="match status" value="1"/>
</dbReference>
<dbReference type="InterPro" id="IPR012675">
    <property type="entry name" value="Beta-grasp_dom_sf"/>
</dbReference>
<proteinExistence type="predicted"/>
<dbReference type="AlphaFoldDB" id="D1A8T8"/>
<dbReference type="PANTHER" id="PTHR34472">
    <property type="entry name" value="SULFUR CARRIER PROTEIN THIS"/>
    <property type="match status" value="1"/>
</dbReference>
<dbReference type="InterPro" id="IPR010035">
    <property type="entry name" value="Thi_S"/>
</dbReference>
<dbReference type="eggNOG" id="COG2104">
    <property type="taxonomic scope" value="Bacteria"/>
</dbReference>
<evidence type="ECO:0000313" key="1">
    <source>
        <dbReference type="EMBL" id="ACY98576.1"/>
    </source>
</evidence>
<reference evidence="1 2" key="1">
    <citation type="journal article" date="2011" name="Stand. Genomic Sci.">
        <title>Complete genome sequence of Thermomonospora curvata type strain (B9).</title>
        <authorList>
            <person name="Chertkov O."/>
            <person name="Sikorski J."/>
            <person name="Nolan M."/>
            <person name="Lapidus A."/>
            <person name="Lucas S."/>
            <person name="Del Rio T.G."/>
            <person name="Tice H."/>
            <person name="Cheng J.F."/>
            <person name="Goodwin L."/>
            <person name="Pitluck S."/>
            <person name="Liolios K."/>
            <person name="Ivanova N."/>
            <person name="Mavromatis K."/>
            <person name="Mikhailova N."/>
            <person name="Ovchinnikova G."/>
            <person name="Pati A."/>
            <person name="Chen A."/>
            <person name="Palaniappan K."/>
            <person name="Djao O.D."/>
            <person name="Land M."/>
            <person name="Hauser L."/>
            <person name="Chang Y.J."/>
            <person name="Jeffries C.D."/>
            <person name="Brettin T."/>
            <person name="Han C."/>
            <person name="Detter J.C."/>
            <person name="Rohde M."/>
            <person name="Goker M."/>
            <person name="Woyke T."/>
            <person name="Bristow J."/>
            <person name="Eisen J.A."/>
            <person name="Markowitz V."/>
            <person name="Hugenholtz P."/>
            <person name="Klenk H.P."/>
            <person name="Kyrpides N.C."/>
        </authorList>
    </citation>
    <scope>NUCLEOTIDE SEQUENCE [LARGE SCALE GENOMIC DNA]</scope>
    <source>
        <strain evidence="2">ATCC 19995 / DSM 43183 / JCM 3096 / KCTC 9072 / NBRC 15933 / NCIMB 10081 / Henssen B9</strain>
    </source>
</reference>
<dbReference type="PANTHER" id="PTHR34472:SF1">
    <property type="entry name" value="SULFUR CARRIER PROTEIN THIS"/>
    <property type="match status" value="1"/>
</dbReference>
<dbReference type="Proteomes" id="UP000001918">
    <property type="component" value="Chromosome"/>
</dbReference>
<dbReference type="Gene3D" id="3.10.20.30">
    <property type="match status" value="1"/>
</dbReference>
<organism evidence="1 2">
    <name type="scientific">Thermomonospora curvata (strain ATCC 19995 / DSM 43183 / JCM 3096 / KCTC 9072 / NBRC 15933 / NCIMB 10081 / Henssen B9)</name>
    <dbReference type="NCBI Taxonomy" id="471852"/>
    <lineage>
        <taxon>Bacteria</taxon>
        <taxon>Bacillati</taxon>
        <taxon>Actinomycetota</taxon>
        <taxon>Actinomycetes</taxon>
        <taxon>Streptosporangiales</taxon>
        <taxon>Thermomonosporaceae</taxon>
        <taxon>Thermomonospora</taxon>
    </lineage>
</organism>
<dbReference type="HOGENOM" id="CLU_174611_2_2_11"/>
<accession>D1A8T8</accession>
<dbReference type="SUPFAM" id="SSF54285">
    <property type="entry name" value="MoaD/ThiS"/>
    <property type="match status" value="1"/>
</dbReference>
<name>D1A8T8_THECD</name>
<dbReference type="RefSeq" id="WP_012853360.1">
    <property type="nucleotide sequence ID" value="NC_013510.1"/>
</dbReference>
<keyword evidence="2" id="KW-1185">Reference proteome</keyword>
<gene>
    <name evidence="1" type="ordered locus">Tcur_3034</name>
</gene>
<sequence length="66" mass="6838">MKVTVNGRERELPEGTTVAEVVASVTAATTGVAVAVNGEVVSRGQWADTAVRDRDRVEVLTAVQGG</sequence>
<protein>
    <submittedName>
        <fullName evidence="1">Thiamine biosynthesis protein ThiS</fullName>
    </submittedName>
</protein>
<dbReference type="InterPro" id="IPR016155">
    <property type="entry name" value="Mopterin_synth/thiamin_S_b"/>
</dbReference>
<dbReference type="CDD" id="cd00565">
    <property type="entry name" value="Ubl_ThiS"/>
    <property type="match status" value="1"/>
</dbReference>
<dbReference type="Pfam" id="PF02597">
    <property type="entry name" value="ThiS"/>
    <property type="match status" value="1"/>
</dbReference>